<accession>A0A2P6SL82</accession>
<gene>
    <name evidence="2" type="ORF">RchiOBHm_Chr1g0370061</name>
</gene>
<reference evidence="2 3" key="1">
    <citation type="journal article" date="2018" name="Nat. Genet.">
        <title>The Rosa genome provides new insights in the design of modern roses.</title>
        <authorList>
            <person name="Bendahmane M."/>
        </authorList>
    </citation>
    <scope>NUCLEOTIDE SEQUENCE [LARGE SCALE GENOMIC DNA]</scope>
    <source>
        <strain evidence="3">cv. Old Blush</strain>
    </source>
</reference>
<dbReference type="EMBL" id="PDCK01000039">
    <property type="protein sequence ID" value="PRQ59426.1"/>
    <property type="molecule type" value="Genomic_DNA"/>
</dbReference>
<comment type="caution">
    <text evidence="2">The sequence shown here is derived from an EMBL/GenBank/DDBJ whole genome shotgun (WGS) entry which is preliminary data.</text>
</comment>
<name>A0A2P6SL82_ROSCH</name>
<organism evidence="2 3">
    <name type="scientific">Rosa chinensis</name>
    <name type="common">China rose</name>
    <dbReference type="NCBI Taxonomy" id="74649"/>
    <lineage>
        <taxon>Eukaryota</taxon>
        <taxon>Viridiplantae</taxon>
        <taxon>Streptophyta</taxon>
        <taxon>Embryophyta</taxon>
        <taxon>Tracheophyta</taxon>
        <taxon>Spermatophyta</taxon>
        <taxon>Magnoliopsida</taxon>
        <taxon>eudicotyledons</taxon>
        <taxon>Gunneridae</taxon>
        <taxon>Pentapetalae</taxon>
        <taxon>rosids</taxon>
        <taxon>fabids</taxon>
        <taxon>Rosales</taxon>
        <taxon>Rosaceae</taxon>
        <taxon>Rosoideae</taxon>
        <taxon>Rosoideae incertae sedis</taxon>
        <taxon>Rosa</taxon>
    </lineage>
</organism>
<dbReference type="Proteomes" id="UP000238479">
    <property type="component" value="Chromosome 1"/>
</dbReference>
<evidence type="ECO:0000313" key="2">
    <source>
        <dbReference type="EMBL" id="PRQ59426.1"/>
    </source>
</evidence>
<keyword evidence="3" id="KW-1185">Reference proteome</keyword>
<sequence>MKRQSKSAATSSSANPKSTSLSQINTSVGAECYLQSRSLQSRRQ</sequence>
<feature type="region of interest" description="Disordered" evidence="1">
    <location>
        <begin position="1"/>
        <end position="26"/>
    </location>
</feature>
<evidence type="ECO:0000313" key="3">
    <source>
        <dbReference type="Proteomes" id="UP000238479"/>
    </source>
</evidence>
<protein>
    <submittedName>
        <fullName evidence="2">Uncharacterized protein</fullName>
    </submittedName>
</protein>
<proteinExistence type="predicted"/>
<dbReference type="Gramene" id="PRQ59426">
    <property type="protein sequence ID" value="PRQ59426"/>
    <property type="gene ID" value="RchiOBHm_Chr1g0370061"/>
</dbReference>
<evidence type="ECO:0000256" key="1">
    <source>
        <dbReference type="SAM" id="MobiDB-lite"/>
    </source>
</evidence>
<dbReference type="AlphaFoldDB" id="A0A2P6SL82"/>